<dbReference type="Proteomes" id="UP000092093">
    <property type="component" value="Unassembled WGS sequence"/>
</dbReference>
<accession>A0A1B7WR03</accession>
<dbReference type="EC" id="2.1.1.72" evidence="1"/>
<comment type="catalytic activity">
    <reaction evidence="5">
        <text>a 2'-deoxyadenosine in DNA + S-adenosyl-L-methionine = an N(6)-methyl-2'-deoxyadenosine in DNA + S-adenosyl-L-homocysteine + H(+)</text>
        <dbReference type="Rhea" id="RHEA:15197"/>
        <dbReference type="Rhea" id="RHEA-COMP:12418"/>
        <dbReference type="Rhea" id="RHEA-COMP:12419"/>
        <dbReference type="ChEBI" id="CHEBI:15378"/>
        <dbReference type="ChEBI" id="CHEBI:57856"/>
        <dbReference type="ChEBI" id="CHEBI:59789"/>
        <dbReference type="ChEBI" id="CHEBI:90615"/>
        <dbReference type="ChEBI" id="CHEBI:90616"/>
        <dbReference type="EC" id="2.1.1.72"/>
    </reaction>
</comment>
<dbReference type="AlphaFoldDB" id="A0A1B7WR03"/>
<sequence>MSSNVAANQIYQRVMEHTGFYRHGVPTTGVTEAEDIRKNFEKRIKYSAVINPEQINATAIYELSGSPCIYFTQLNEPNPRELAKLHKLSWNHGLAPMLWVITPDEVLLYNSYSQPREQDEIDPNRNLIERFATTESDLERMNKYAGRLQIESGEFWKWEKAKQIDRKQRVDSVLVKDLNDAEKELTENQKLYRQFAHALLIRSVFVAYLQDRGILNQDFFSSRFGVESFKVLLNNKLATYNLFEWLQTIFNGDLFPVSPEEKNAVDKKHLEVAQSLIGGVEEIATGQQRLWQFYDFKVIPIELISSIYESFIYATDAKSAKANSTHYTPLNLVDLVLSEVFRELDGNAKVLDLSCGSGVFLVESLRRLVVKRCGNGEIPTRQLIRETLYNQIFGVDIEQKAVQIAAFSLYLTALELDYELEQNRQLTHDLKFEKLIGKNLFTSDVFNEEAEFNKVEVFAQKQFHAIVGNPPWKKSTLNKLAEKYCKRKRPDSGYPDGYPTAYGTPPDQAFLWRIGDFTNDKTCIGLILHGQRFFTTEVLGKKAKESLLMKYKPRAIINLSKVYLDKLFPNSKAPAMILIAEGKRSEQRDNFYFVCPESSIDFRKHGIIEIGAEHIKKLPVFSTALDSDMLKIATWGSARDMYLIQKLRIFAEIEQIVTNSCNNGFKVGNQKYPIPEEMRDKKWLPSGRISRYQIDSQQLDTLPYQKLESPRNPEIYKAPLIIISEKVDSNGVCAAFSEEDIVYTKSYSGITVPKNLVHLAHYLNGVINSSIASYFIFMTASSWGIERHKVMTQDLVQLPVPEPNEDNERLITQIIEIEGRLCKSSSKSVEKDLKKQLDKAVFDLYGLNDDERILVEDTTQITIDLYMNREKSAAFRKPKASDLEAYTLSFMSVIEPFFDTLKERSIAADIFDIANTPLQVVKFSILPYPGREQIVQTVQAENLIPVLQSIAKQLPSKLADRVFTRRNLKVYVSENIYIIKPRQLRYWSRSAGLNDANDIISEQFKTQPN</sequence>
<dbReference type="PROSITE" id="PS00092">
    <property type="entry name" value="N6_MTASE"/>
    <property type="match status" value="1"/>
</dbReference>
<dbReference type="InterPro" id="IPR003356">
    <property type="entry name" value="DNA_methylase_A-5"/>
</dbReference>
<dbReference type="Gene3D" id="3.40.50.150">
    <property type="entry name" value="Vaccinia Virus protein VP39"/>
    <property type="match status" value="1"/>
</dbReference>
<evidence type="ECO:0000313" key="8">
    <source>
        <dbReference type="Proteomes" id="UP000092093"/>
    </source>
</evidence>
<evidence type="ECO:0000256" key="4">
    <source>
        <dbReference type="ARBA" id="ARBA00022747"/>
    </source>
</evidence>
<dbReference type="PANTHER" id="PTHR33841">
    <property type="entry name" value="DNA METHYLTRANSFERASE YEEA-RELATED"/>
    <property type="match status" value="1"/>
</dbReference>
<name>A0A1B7WR03_APHFL</name>
<dbReference type="SUPFAM" id="SSF53335">
    <property type="entry name" value="S-adenosyl-L-methionine-dependent methyltransferases"/>
    <property type="match status" value="1"/>
</dbReference>
<evidence type="ECO:0000259" key="6">
    <source>
        <dbReference type="Pfam" id="PF02384"/>
    </source>
</evidence>
<dbReference type="GO" id="GO:0009307">
    <property type="term" value="P:DNA restriction-modification system"/>
    <property type="evidence" value="ECO:0007669"/>
    <property type="project" value="UniProtKB-KW"/>
</dbReference>
<comment type="caution">
    <text evidence="7">The sequence shown here is derived from an EMBL/GenBank/DDBJ whole genome shotgun (WGS) entry which is preliminary data.</text>
</comment>
<proteinExistence type="predicted"/>
<evidence type="ECO:0000256" key="1">
    <source>
        <dbReference type="ARBA" id="ARBA00011900"/>
    </source>
</evidence>
<keyword evidence="3" id="KW-0808">Transferase</keyword>
<protein>
    <recommendedName>
        <fullName evidence="1">site-specific DNA-methyltransferase (adenine-specific)</fullName>
        <ecNumber evidence="1">2.1.1.72</ecNumber>
    </recommendedName>
</protein>
<dbReference type="PATRIC" id="fig|1710896.3.peg.1465"/>
<dbReference type="GO" id="GO:0008170">
    <property type="term" value="F:N-methyltransferase activity"/>
    <property type="evidence" value="ECO:0007669"/>
    <property type="project" value="InterPro"/>
</dbReference>
<dbReference type="GO" id="GO:0009007">
    <property type="term" value="F:site-specific DNA-methyltransferase (adenine-specific) activity"/>
    <property type="evidence" value="ECO:0007669"/>
    <property type="project" value="UniProtKB-EC"/>
</dbReference>
<evidence type="ECO:0000256" key="3">
    <source>
        <dbReference type="ARBA" id="ARBA00022679"/>
    </source>
</evidence>
<dbReference type="InterPro" id="IPR050953">
    <property type="entry name" value="N4_N6_ade-DNA_methylase"/>
</dbReference>
<keyword evidence="4" id="KW-0680">Restriction system</keyword>
<evidence type="ECO:0000313" key="7">
    <source>
        <dbReference type="EMBL" id="OBQ39559.1"/>
    </source>
</evidence>
<dbReference type="PANTHER" id="PTHR33841:SF1">
    <property type="entry name" value="DNA METHYLTRANSFERASE A"/>
    <property type="match status" value="1"/>
</dbReference>
<dbReference type="EMBL" id="LJOW01000194">
    <property type="protein sequence ID" value="OBQ39559.1"/>
    <property type="molecule type" value="Genomic_DNA"/>
</dbReference>
<organism evidence="7 8">
    <name type="scientific">Aphanizomenon flos-aquae WA102</name>
    <dbReference type="NCBI Taxonomy" id="1710896"/>
    <lineage>
        <taxon>Bacteria</taxon>
        <taxon>Bacillati</taxon>
        <taxon>Cyanobacteriota</taxon>
        <taxon>Cyanophyceae</taxon>
        <taxon>Nostocales</taxon>
        <taxon>Aphanizomenonaceae</taxon>
        <taxon>Aphanizomenon</taxon>
    </lineage>
</organism>
<dbReference type="PRINTS" id="PR00507">
    <property type="entry name" value="N12N6MTFRASE"/>
</dbReference>
<dbReference type="InterPro" id="IPR002052">
    <property type="entry name" value="DNA_methylase_N6_adenine_CS"/>
</dbReference>
<dbReference type="InterPro" id="IPR029063">
    <property type="entry name" value="SAM-dependent_MTases_sf"/>
</dbReference>
<dbReference type="GO" id="GO:0032259">
    <property type="term" value="P:methylation"/>
    <property type="evidence" value="ECO:0007669"/>
    <property type="project" value="UniProtKB-KW"/>
</dbReference>
<dbReference type="Pfam" id="PF02384">
    <property type="entry name" value="N6_Mtase"/>
    <property type="match status" value="1"/>
</dbReference>
<evidence type="ECO:0000256" key="2">
    <source>
        <dbReference type="ARBA" id="ARBA00022603"/>
    </source>
</evidence>
<reference evidence="7 8" key="1">
    <citation type="submission" date="2015-09" db="EMBL/GenBank/DDBJ databases">
        <title>Aphanizomenon flos-aquae WA102.</title>
        <authorList>
            <person name="Driscoll C."/>
        </authorList>
    </citation>
    <scope>NUCLEOTIDE SEQUENCE [LARGE SCALE GENOMIC DNA]</scope>
    <source>
        <strain evidence="7">WA102</strain>
    </source>
</reference>
<keyword evidence="2" id="KW-0489">Methyltransferase</keyword>
<evidence type="ECO:0000256" key="5">
    <source>
        <dbReference type="ARBA" id="ARBA00047942"/>
    </source>
</evidence>
<gene>
    <name evidence="7" type="ORF">AN484_23235</name>
</gene>
<dbReference type="GO" id="GO:0003677">
    <property type="term" value="F:DNA binding"/>
    <property type="evidence" value="ECO:0007669"/>
    <property type="project" value="InterPro"/>
</dbReference>
<feature type="domain" description="DNA methylase adenine-specific" evidence="6">
    <location>
        <begin position="302"/>
        <end position="598"/>
    </location>
</feature>